<gene>
    <name evidence="1" type="ORF">GEV01_29365</name>
</gene>
<dbReference type="SUPFAM" id="SSF46955">
    <property type="entry name" value="Putative DNA-binding domain"/>
    <property type="match status" value="1"/>
</dbReference>
<keyword evidence="2" id="KW-1185">Reference proteome</keyword>
<dbReference type="Gene3D" id="1.10.238.160">
    <property type="match status" value="1"/>
</dbReference>
<reference evidence="1 2" key="1">
    <citation type="submission" date="2019-10" db="EMBL/GenBank/DDBJ databases">
        <title>Two novel species isolated from a subtropical stream in China.</title>
        <authorList>
            <person name="Lu H."/>
        </authorList>
    </citation>
    <scope>NUCLEOTIDE SEQUENCE [LARGE SCALE GENOMIC DNA]</scope>
    <source>
        <strain evidence="1 2">FT103W</strain>
    </source>
</reference>
<dbReference type="RefSeq" id="WP_152809774.1">
    <property type="nucleotide sequence ID" value="NZ_WHUF01000012.1"/>
</dbReference>
<dbReference type="EMBL" id="WHUF01000012">
    <property type="protein sequence ID" value="MQA23638.1"/>
    <property type="molecule type" value="Genomic_DNA"/>
</dbReference>
<name>A0A843SMD6_9BURK</name>
<evidence type="ECO:0000313" key="2">
    <source>
        <dbReference type="Proteomes" id="UP000444318"/>
    </source>
</evidence>
<organism evidence="1 2">
    <name type="scientific">Rugamonas rivuli</name>
    <dbReference type="NCBI Taxonomy" id="2743358"/>
    <lineage>
        <taxon>Bacteria</taxon>
        <taxon>Pseudomonadati</taxon>
        <taxon>Pseudomonadota</taxon>
        <taxon>Betaproteobacteria</taxon>
        <taxon>Burkholderiales</taxon>
        <taxon>Oxalobacteraceae</taxon>
        <taxon>Telluria group</taxon>
        <taxon>Rugamonas</taxon>
    </lineage>
</organism>
<evidence type="ECO:0000313" key="1">
    <source>
        <dbReference type="EMBL" id="MQA23638.1"/>
    </source>
</evidence>
<proteinExistence type="predicted"/>
<protein>
    <submittedName>
        <fullName evidence="1">AlpA family phage regulatory protein</fullName>
    </submittedName>
</protein>
<dbReference type="InterPro" id="IPR010260">
    <property type="entry name" value="AlpA"/>
</dbReference>
<dbReference type="AlphaFoldDB" id="A0A843SMD6"/>
<accession>A0A843SMD6</accession>
<dbReference type="InterPro" id="IPR009061">
    <property type="entry name" value="DNA-bd_dom_put_sf"/>
</dbReference>
<sequence length="66" mass="7064">MKAVVRIKDIASTPNKTGILPVSPATVWRWVRDGKFPQPFKLSAGVTAWHAADIEQFIAASSAASA</sequence>
<dbReference type="Proteomes" id="UP000444318">
    <property type="component" value="Unassembled WGS sequence"/>
</dbReference>
<dbReference type="Pfam" id="PF05930">
    <property type="entry name" value="Phage_AlpA"/>
    <property type="match status" value="1"/>
</dbReference>
<comment type="caution">
    <text evidence="1">The sequence shown here is derived from an EMBL/GenBank/DDBJ whole genome shotgun (WGS) entry which is preliminary data.</text>
</comment>